<organism evidence="1 2">
    <name type="scientific">Sulfurospirillum diekertiae</name>
    <dbReference type="NCBI Taxonomy" id="1854492"/>
    <lineage>
        <taxon>Bacteria</taxon>
        <taxon>Pseudomonadati</taxon>
        <taxon>Campylobacterota</taxon>
        <taxon>Epsilonproteobacteria</taxon>
        <taxon>Campylobacterales</taxon>
        <taxon>Sulfurospirillaceae</taxon>
        <taxon>Sulfurospirillum</taxon>
    </lineage>
</organism>
<dbReference type="Pfam" id="PF01774">
    <property type="entry name" value="UreD"/>
    <property type="match status" value="1"/>
</dbReference>
<accession>A0A6G9VSE1</accession>
<dbReference type="InterPro" id="IPR002669">
    <property type="entry name" value="UreD"/>
</dbReference>
<evidence type="ECO:0000313" key="2">
    <source>
        <dbReference type="Proteomes" id="UP000502831"/>
    </source>
</evidence>
<name>A0A6G9VSE1_9BACT</name>
<protein>
    <submittedName>
        <fullName evidence="1">Urease accessory protein UreD</fullName>
    </submittedName>
</protein>
<dbReference type="Proteomes" id="UP000502831">
    <property type="component" value="Chromosome"/>
</dbReference>
<evidence type="ECO:0000313" key="1">
    <source>
        <dbReference type="EMBL" id="QIR75673.1"/>
    </source>
</evidence>
<dbReference type="GO" id="GO:0016151">
    <property type="term" value="F:nickel cation binding"/>
    <property type="evidence" value="ECO:0007669"/>
    <property type="project" value="InterPro"/>
</dbReference>
<dbReference type="RefSeq" id="WP_167749611.1">
    <property type="nucleotide sequence ID" value="NZ_CP039734.2"/>
</dbReference>
<gene>
    <name evidence="1" type="ORF">FA584_05400</name>
</gene>
<dbReference type="EMBL" id="CP039734">
    <property type="protein sequence ID" value="QIR75673.1"/>
    <property type="molecule type" value="Genomic_DNA"/>
</dbReference>
<dbReference type="AlphaFoldDB" id="A0A6G9VSE1"/>
<proteinExistence type="predicted"/>
<sequence length="250" mass="28897">MSVSITFDHNRFDLQKLTLPSRYFHFNEGENYVKLLSIGEGIFPKDRIKTHFSLQQSSCIVASESATKVYPSPQGQFGIHAIQLDLVSSNLEYMNDEMILFQGAKLIQCLHVKASKNSDFFYSDILTHGRSFEAYDFERIVIRNRFSIEGVLEYHEAFDLSKEVIKSYLIRHHASQMIFAKVYVKCAHLEAYAKNCFDAQLGCFGYTQNRQMLLGLFSGSSMVEVKKKVTQAWQIYRTINQKAKFHLGKW</sequence>
<reference evidence="1 2" key="1">
    <citation type="journal article" date="2017" name="Environ. Sci. Technol.">
        <title>Organohalide Respiration with Chlorinated Ethenes under Low pH Conditions.</title>
        <authorList>
            <person name="Yang Y."/>
            <person name="Capiro N.L."/>
            <person name="Marcet T.F."/>
            <person name="Yan J."/>
            <person name="Pennell K.D."/>
            <person name="Loffler F.E."/>
        </authorList>
    </citation>
    <scope>NUCLEOTIDE SEQUENCE [LARGE SCALE GENOMIC DNA]</scope>
    <source>
        <strain evidence="1 2">ACSDCE</strain>
    </source>
</reference>